<keyword evidence="1" id="KW-0813">Transport</keyword>
<dbReference type="InterPro" id="IPR003439">
    <property type="entry name" value="ABC_transporter-like_ATP-bd"/>
</dbReference>
<feature type="domain" description="ABC transporter" evidence="4">
    <location>
        <begin position="2"/>
        <end position="216"/>
    </location>
</feature>
<dbReference type="SUPFAM" id="SSF52540">
    <property type="entry name" value="P-loop containing nucleoside triphosphate hydrolases"/>
    <property type="match status" value="1"/>
</dbReference>
<reference evidence="5 6" key="1">
    <citation type="submission" date="2017-12" db="EMBL/GenBank/DDBJ databases">
        <title>Phylogenetic diversity of female urinary microbiome.</title>
        <authorList>
            <person name="Thomas-White K."/>
            <person name="Wolfe A.J."/>
        </authorList>
    </citation>
    <scope>NUCLEOTIDE SEQUENCE [LARGE SCALE GENOMIC DNA]</scope>
    <source>
        <strain evidence="5 6">UMB0119</strain>
    </source>
</reference>
<evidence type="ECO:0000256" key="2">
    <source>
        <dbReference type="ARBA" id="ARBA00022741"/>
    </source>
</evidence>
<evidence type="ECO:0000313" key="5">
    <source>
        <dbReference type="EMBL" id="PKZ15214.1"/>
    </source>
</evidence>
<organism evidence="5 6">
    <name type="scientific">Anaerococcus octavius</name>
    <dbReference type="NCBI Taxonomy" id="54007"/>
    <lineage>
        <taxon>Bacteria</taxon>
        <taxon>Bacillati</taxon>
        <taxon>Bacillota</taxon>
        <taxon>Tissierellia</taxon>
        <taxon>Tissierellales</taxon>
        <taxon>Peptoniphilaceae</taxon>
        <taxon>Anaerococcus</taxon>
    </lineage>
</organism>
<dbReference type="PROSITE" id="PS50893">
    <property type="entry name" value="ABC_TRANSPORTER_2"/>
    <property type="match status" value="1"/>
</dbReference>
<dbReference type="SMART" id="SM00382">
    <property type="entry name" value="AAA"/>
    <property type="match status" value="1"/>
</dbReference>
<dbReference type="Gene3D" id="3.40.50.300">
    <property type="entry name" value="P-loop containing nucleotide triphosphate hydrolases"/>
    <property type="match status" value="1"/>
</dbReference>
<dbReference type="PROSITE" id="PS00211">
    <property type="entry name" value="ABC_TRANSPORTER_1"/>
    <property type="match status" value="1"/>
</dbReference>
<gene>
    <name evidence="5" type="ORF">CYJ34_08555</name>
</gene>
<name>A0A2I1M543_9FIRM</name>
<dbReference type="PANTHER" id="PTHR42939">
    <property type="entry name" value="ABC TRANSPORTER ATP-BINDING PROTEIN ALBC-RELATED"/>
    <property type="match status" value="1"/>
</dbReference>
<dbReference type="GO" id="GO:0005524">
    <property type="term" value="F:ATP binding"/>
    <property type="evidence" value="ECO:0007669"/>
    <property type="project" value="UniProtKB-KW"/>
</dbReference>
<keyword evidence="2" id="KW-0547">Nucleotide-binding</keyword>
<dbReference type="InterPro" id="IPR017871">
    <property type="entry name" value="ABC_transporter-like_CS"/>
</dbReference>
<proteinExistence type="predicted"/>
<dbReference type="AlphaFoldDB" id="A0A2I1M543"/>
<dbReference type="InterPro" id="IPR027417">
    <property type="entry name" value="P-loop_NTPase"/>
</dbReference>
<dbReference type="EMBL" id="PKGS01000008">
    <property type="protein sequence ID" value="PKZ15214.1"/>
    <property type="molecule type" value="Genomic_DNA"/>
</dbReference>
<keyword evidence="6" id="KW-1185">Reference proteome</keyword>
<dbReference type="GO" id="GO:0016887">
    <property type="term" value="F:ATP hydrolysis activity"/>
    <property type="evidence" value="ECO:0007669"/>
    <property type="project" value="InterPro"/>
</dbReference>
<evidence type="ECO:0000259" key="4">
    <source>
        <dbReference type="PROSITE" id="PS50893"/>
    </source>
</evidence>
<protein>
    <recommendedName>
        <fullName evidence="4">ABC transporter domain-containing protein</fullName>
    </recommendedName>
</protein>
<evidence type="ECO:0000256" key="1">
    <source>
        <dbReference type="ARBA" id="ARBA00022448"/>
    </source>
</evidence>
<dbReference type="RefSeq" id="WP_101540866.1">
    <property type="nucleotide sequence ID" value="NZ_PKGS01000008.1"/>
</dbReference>
<dbReference type="Proteomes" id="UP000234335">
    <property type="component" value="Unassembled WGS sequence"/>
</dbReference>
<keyword evidence="3" id="KW-0067">ATP-binding</keyword>
<dbReference type="InterPro" id="IPR003593">
    <property type="entry name" value="AAA+_ATPase"/>
</dbReference>
<sequence length="224" mass="25292">MLTVKNLNKKFDKKIIYKNLSLELKKGEIFALIGPNGIGKTTLIRMMLGLDDDFTGEIENNQHKIGYSPETPNFPEILTGKEFLELVKYHHGSDDNIVELMKKVGLNPENNTKILNYSKGMLQRLAVAQSLIGNPDIILLDEPSSGLDFFGQMAMQDLIKSLKSSDKAILLNSHLLYDVEKIADRGLIIMGANNFKDFSRQDFKEKALSQIFLDFAKEIGYEPH</sequence>
<evidence type="ECO:0000313" key="6">
    <source>
        <dbReference type="Proteomes" id="UP000234335"/>
    </source>
</evidence>
<dbReference type="Pfam" id="PF00005">
    <property type="entry name" value="ABC_tran"/>
    <property type="match status" value="1"/>
</dbReference>
<dbReference type="PANTHER" id="PTHR42939:SF1">
    <property type="entry name" value="ABC TRANSPORTER ATP-BINDING PROTEIN ALBC-RELATED"/>
    <property type="match status" value="1"/>
</dbReference>
<comment type="caution">
    <text evidence="5">The sequence shown here is derived from an EMBL/GenBank/DDBJ whole genome shotgun (WGS) entry which is preliminary data.</text>
</comment>
<evidence type="ECO:0000256" key="3">
    <source>
        <dbReference type="ARBA" id="ARBA00022840"/>
    </source>
</evidence>
<accession>A0A2I1M543</accession>
<dbReference type="CDD" id="cd03230">
    <property type="entry name" value="ABC_DR_subfamily_A"/>
    <property type="match status" value="1"/>
</dbReference>
<dbReference type="InterPro" id="IPR051782">
    <property type="entry name" value="ABC_Transporter_VariousFunc"/>
</dbReference>